<dbReference type="Proteomes" id="UP000313395">
    <property type="component" value="Unassembled WGS sequence"/>
</dbReference>
<comment type="caution">
    <text evidence="7">The sequence shown here is derived from an EMBL/GenBank/DDBJ whole genome shotgun (WGS) entry which is preliminary data.</text>
</comment>
<dbReference type="SUPFAM" id="SSF117892">
    <property type="entry name" value="Band 7/SPFH domain"/>
    <property type="match status" value="1"/>
</dbReference>
<dbReference type="CDD" id="cd03399">
    <property type="entry name" value="SPFH_flotillin"/>
    <property type="match status" value="1"/>
</dbReference>
<keyword evidence="4" id="KW-0175">Coiled coil</keyword>
<evidence type="ECO:0000256" key="2">
    <source>
        <dbReference type="ARBA" id="ARBA00007161"/>
    </source>
</evidence>
<dbReference type="EMBL" id="VENO01000005">
    <property type="protein sequence ID" value="TNV68172.1"/>
    <property type="molecule type" value="Genomic_DNA"/>
</dbReference>
<name>A0A5C5E7D4_9LACT</name>
<reference evidence="7 8" key="1">
    <citation type="submission" date="2019-06" db="EMBL/GenBank/DDBJ databases">
        <title>Description Trichococcus psychrophilus sp. nov., isolated from a cold spring, by genomic and phenotypic analyses.</title>
        <authorList>
            <person name="Zakharyuk A."/>
        </authorList>
    </citation>
    <scope>NUCLEOTIDE SEQUENCE [LARGE SCALE GENOMIC DNA]</scope>
    <source>
        <strain evidence="7 8">SKBG</strain>
    </source>
</reference>
<protein>
    <submittedName>
        <fullName evidence="7">Flotillin family protein</fullName>
    </submittedName>
</protein>
<evidence type="ECO:0000313" key="7">
    <source>
        <dbReference type="EMBL" id="TNV68172.1"/>
    </source>
</evidence>
<dbReference type="Gene3D" id="3.30.479.30">
    <property type="entry name" value="Band 7 domain"/>
    <property type="match status" value="1"/>
</dbReference>
<evidence type="ECO:0000256" key="3">
    <source>
        <dbReference type="ARBA" id="ARBA00023136"/>
    </source>
</evidence>
<dbReference type="GO" id="GO:0002020">
    <property type="term" value="F:protease binding"/>
    <property type="evidence" value="ECO:0007669"/>
    <property type="project" value="TreeGrafter"/>
</dbReference>
<dbReference type="Pfam" id="PF15975">
    <property type="entry name" value="Flot"/>
    <property type="match status" value="1"/>
</dbReference>
<dbReference type="InterPro" id="IPR001107">
    <property type="entry name" value="Band_7"/>
</dbReference>
<feature type="coiled-coil region" evidence="4">
    <location>
        <begin position="212"/>
        <end position="241"/>
    </location>
</feature>
<comment type="subcellular location">
    <subcellularLocation>
        <location evidence="1">Membrane</location>
    </subcellularLocation>
</comment>
<keyword evidence="8" id="KW-1185">Reference proteome</keyword>
<dbReference type="AlphaFoldDB" id="A0A5C5E7D4"/>
<evidence type="ECO:0000256" key="1">
    <source>
        <dbReference type="ARBA" id="ARBA00004370"/>
    </source>
</evidence>
<evidence type="ECO:0000259" key="6">
    <source>
        <dbReference type="SMART" id="SM00244"/>
    </source>
</evidence>
<evidence type="ECO:0000313" key="8">
    <source>
        <dbReference type="Proteomes" id="UP000313395"/>
    </source>
</evidence>
<comment type="similarity">
    <text evidence="2">Belongs to the band 7/mec-2 family. Flotillin subfamily.</text>
</comment>
<dbReference type="GO" id="GO:0005886">
    <property type="term" value="C:plasma membrane"/>
    <property type="evidence" value="ECO:0007669"/>
    <property type="project" value="TreeGrafter"/>
</dbReference>
<dbReference type="InterPro" id="IPR036013">
    <property type="entry name" value="Band_7/SPFH_dom_sf"/>
</dbReference>
<proteinExistence type="inferred from homology"/>
<feature type="region of interest" description="Disordered" evidence="5">
    <location>
        <begin position="476"/>
        <end position="496"/>
    </location>
</feature>
<dbReference type="PANTHER" id="PTHR13806">
    <property type="entry name" value="FLOTILLIN-RELATED"/>
    <property type="match status" value="1"/>
</dbReference>
<dbReference type="Pfam" id="PF01145">
    <property type="entry name" value="Band_7"/>
    <property type="match status" value="1"/>
</dbReference>
<accession>A0A5C5E7D4</accession>
<evidence type="ECO:0000256" key="4">
    <source>
        <dbReference type="SAM" id="Coils"/>
    </source>
</evidence>
<evidence type="ECO:0000256" key="5">
    <source>
        <dbReference type="SAM" id="MobiDB-lite"/>
    </source>
</evidence>
<feature type="domain" description="Band 7" evidence="6">
    <location>
        <begin position="114"/>
        <end position="296"/>
    </location>
</feature>
<dbReference type="PANTHER" id="PTHR13806:SF46">
    <property type="entry name" value="FLOTILLIN-1-RELATED"/>
    <property type="match status" value="1"/>
</dbReference>
<dbReference type="InterPro" id="IPR031905">
    <property type="entry name" value="Flotillin_C"/>
</dbReference>
<keyword evidence="3" id="KW-0472">Membrane</keyword>
<sequence length="496" mass="53917">MGIGILVILLVVALIIFIGRYKTASPDKALIVSGSFLGRKNTYIDKATGNTMKVVRGGGTFVIPVFQTAKELSLLSSKLEVSTPAVYTEEGVPVSADGTVIIKVGSTVEEIATAAEQYLSKPTEDLENEAREVLEGHLRSILGSMTVEEIYKNRDKFSQEVQAVASVDLAKMGLVIVSFTVKEVTDENGYLDALGQPRIAQVKRDAYIAQAEADKETRIKRAQAEQESQQAEILRETQIAESNKQKELKLAAFRQEQDVAKAKADNAYALEKAQLDILLKEKEMNVEITERVKQIELEEKEIVRREKQYDAEVRKKADAERYAIETKAAADKQKSIWESEARAKEKELNGLAESASILAIGEAEAKAKEALANALKQYGEAAILTMLIEKYPDIVRAAAEPISNIDRITVIDGGNGSQGAAKVANYASQVLTATQEGLKETTGLDVTALIESFVGNKNIGSKLGMLNETMATEISADKAISPSEAGKEPEMETAVS</sequence>
<organism evidence="7 8">
    <name type="scientific">Trichococcus shcherbakoviae subsp. psychrophilus</name>
    <dbReference type="NCBI Taxonomy" id="2585775"/>
    <lineage>
        <taxon>Bacteria</taxon>
        <taxon>Bacillati</taxon>
        <taxon>Bacillota</taxon>
        <taxon>Bacilli</taxon>
        <taxon>Lactobacillales</taxon>
        <taxon>Carnobacteriaceae</taxon>
        <taxon>Trichococcus</taxon>
    </lineage>
</organism>
<dbReference type="GO" id="GO:0072659">
    <property type="term" value="P:protein localization to plasma membrane"/>
    <property type="evidence" value="ECO:0007669"/>
    <property type="project" value="TreeGrafter"/>
</dbReference>
<gene>
    <name evidence="7" type="ORF">FHK04_13345</name>
</gene>
<dbReference type="SMART" id="SM00244">
    <property type="entry name" value="PHB"/>
    <property type="match status" value="1"/>
</dbReference>
<dbReference type="InterPro" id="IPR027705">
    <property type="entry name" value="Flotillin_fam"/>
</dbReference>